<reference evidence="6" key="2">
    <citation type="submission" date="2020-11" db="EMBL/GenBank/DDBJ databases">
        <title>Whole genome sequencing of Colletotrichum sp.</title>
        <authorList>
            <person name="Li H."/>
        </authorList>
    </citation>
    <scope>NUCLEOTIDE SEQUENCE</scope>
    <source>
        <strain evidence="6">CkLH20</strain>
    </source>
</reference>
<evidence type="ECO:0000313" key="7">
    <source>
        <dbReference type="Proteomes" id="UP000781932"/>
    </source>
</evidence>
<dbReference type="Pfam" id="PF01425">
    <property type="entry name" value="Amidase"/>
    <property type="match status" value="1"/>
</dbReference>
<name>A0A9P6IC12_9PEZI</name>
<dbReference type="Proteomes" id="UP000781932">
    <property type="component" value="Unassembled WGS sequence"/>
</dbReference>
<feature type="binding site" evidence="4">
    <location>
        <position position="222"/>
    </location>
    <ligand>
        <name>substrate</name>
    </ligand>
</feature>
<dbReference type="RefSeq" id="XP_038750299.1">
    <property type="nucleotide sequence ID" value="XM_038884599.1"/>
</dbReference>
<dbReference type="GeneID" id="62157673"/>
<organism evidence="6 7">
    <name type="scientific">Colletotrichum karsti</name>
    <dbReference type="NCBI Taxonomy" id="1095194"/>
    <lineage>
        <taxon>Eukaryota</taxon>
        <taxon>Fungi</taxon>
        <taxon>Dikarya</taxon>
        <taxon>Ascomycota</taxon>
        <taxon>Pezizomycotina</taxon>
        <taxon>Sordariomycetes</taxon>
        <taxon>Hypocreomycetidae</taxon>
        <taxon>Glomerellales</taxon>
        <taxon>Glomerellaceae</taxon>
        <taxon>Colletotrichum</taxon>
        <taxon>Colletotrichum boninense species complex</taxon>
    </lineage>
</organism>
<comment type="similarity">
    <text evidence="1">Belongs to the amidase family.</text>
</comment>
<dbReference type="InterPro" id="IPR023631">
    <property type="entry name" value="Amidase_dom"/>
</dbReference>
<feature type="active site" description="Acyl-ester intermediate" evidence="3">
    <location>
        <position position="246"/>
    </location>
</feature>
<dbReference type="Gene3D" id="3.90.1300.10">
    <property type="entry name" value="Amidase signature (AS) domain"/>
    <property type="match status" value="1"/>
</dbReference>
<keyword evidence="2" id="KW-0378">Hydrolase</keyword>
<evidence type="ECO:0000256" key="3">
    <source>
        <dbReference type="PIRSR" id="PIRSR001221-1"/>
    </source>
</evidence>
<feature type="active site" description="Charge relay system" evidence="3">
    <location>
        <position position="149"/>
    </location>
</feature>
<feature type="binding site" evidence="4">
    <location>
        <begin position="243"/>
        <end position="246"/>
    </location>
    <ligand>
        <name>substrate</name>
    </ligand>
</feature>
<feature type="domain" description="Amidase" evidence="5">
    <location>
        <begin position="94"/>
        <end position="547"/>
    </location>
</feature>
<accession>A0A9P6IC12</accession>
<dbReference type="OrthoDB" id="6428749at2759"/>
<dbReference type="AlphaFoldDB" id="A0A9P6IC12"/>
<evidence type="ECO:0000256" key="2">
    <source>
        <dbReference type="ARBA" id="ARBA00022801"/>
    </source>
</evidence>
<keyword evidence="7" id="KW-1185">Reference proteome</keyword>
<proteinExistence type="inferred from homology"/>
<feature type="binding site" evidence="4">
    <location>
        <position position="197"/>
    </location>
    <ligand>
        <name>substrate</name>
    </ligand>
</feature>
<protein>
    <recommendedName>
        <fullName evidence="5">Amidase domain-containing protein</fullName>
    </recommendedName>
</protein>
<dbReference type="EMBL" id="JAATWM020000004">
    <property type="protein sequence ID" value="KAF9880838.1"/>
    <property type="molecule type" value="Genomic_DNA"/>
</dbReference>
<reference evidence="6" key="1">
    <citation type="submission" date="2020-03" db="EMBL/GenBank/DDBJ databases">
        <authorList>
            <person name="He L."/>
        </authorList>
    </citation>
    <scope>NUCLEOTIDE SEQUENCE</scope>
    <source>
        <strain evidence="6">CkLH20</strain>
    </source>
</reference>
<dbReference type="SUPFAM" id="SSF75304">
    <property type="entry name" value="Amidase signature (AS) enzymes"/>
    <property type="match status" value="1"/>
</dbReference>
<evidence type="ECO:0000259" key="5">
    <source>
        <dbReference type="Pfam" id="PF01425"/>
    </source>
</evidence>
<dbReference type="PANTHER" id="PTHR46072">
    <property type="entry name" value="AMIDASE-RELATED-RELATED"/>
    <property type="match status" value="1"/>
</dbReference>
<evidence type="ECO:0000256" key="1">
    <source>
        <dbReference type="ARBA" id="ARBA00009199"/>
    </source>
</evidence>
<dbReference type="InterPro" id="IPR036928">
    <property type="entry name" value="AS_sf"/>
</dbReference>
<evidence type="ECO:0000313" key="6">
    <source>
        <dbReference type="EMBL" id="KAF9880838.1"/>
    </source>
</evidence>
<feature type="active site" description="Charge relay system" evidence="3">
    <location>
        <position position="222"/>
    </location>
</feature>
<sequence>MTSTTLPIIERLPHVSGTPAFEAARKTILEEFAAKVPLELHISRAIIDNPPKNVTALPRDSGLLSPEELEITETYDVVALAEAIAARKYTAVAVVTAFSKRAIIAHQLTCCLSEWFMDEAIEHAKALDEHLERTGKTVGPLHGIPIAVKEMVPLAGHYTSLGFLITRQQAEKDCQMVAILRKAGAVFHCKTLQPQGIMHLETVSIQGRTLNPYNIDLSAGGSTGGGAAVVALRGSLLAIATDIGGSIRGPAAFCGLYGFKSTSYYLPMRGFTGDSGYIGELNVLASSGPLSVSLRDMDLFVSVLKNAQPHLEDPRLIPIPWTGLETQRKSVPLKVGFMMNDGIVMPQPPVIRALEWAREKLSKSPAFEVKDFTAFKTAEAITNINRIILPDGGKMAKGAMAATGEPPMLLTKMALQNPDVINQDLDAAGVLQQRVARDKFRCEFAEHWTAQDVDVLISPAYVGPACAHDTAIFSNYLSFWNYVDYPSAVLPTRIKASSKGAETYSSQHMNPLSEDCKRVRQFWEDGDFEGAPIGIQVTARKYFDNDLFVALKELQKVLDI</sequence>
<evidence type="ECO:0000256" key="4">
    <source>
        <dbReference type="PIRSR" id="PIRSR001221-2"/>
    </source>
</evidence>
<dbReference type="PANTHER" id="PTHR46072:SF4">
    <property type="entry name" value="AMIDASE C550.07-RELATED"/>
    <property type="match status" value="1"/>
</dbReference>
<dbReference type="PIRSF" id="PIRSF001221">
    <property type="entry name" value="Amidase_fungi"/>
    <property type="match status" value="1"/>
</dbReference>
<comment type="caution">
    <text evidence="6">The sequence shown here is derived from an EMBL/GenBank/DDBJ whole genome shotgun (WGS) entry which is preliminary data.</text>
</comment>
<gene>
    <name evidence="6" type="ORF">CkaCkLH20_01880</name>
</gene>
<dbReference type="GO" id="GO:0016787">
    <property type="term" value="F:hydrolase activity"/>
    <property type="evidence" value="ECO:0007669"/>
    <property type="project" value="UniProtKB-KW"/>
</dbReference>